<comment type="caution">
    <text evidence="2">The sequence shown here is derived from an EMBL/GenBank/DDBJ whole genome shotgun (WGS) entry which is preliminary data.</text>
</comment>
<proteinExistence type="predicted"/>
<dbReference type="AlphaFoldDB" id="A0A0L6V090"/>
<evidence type="ECO:0000313" key="3">
    <source>
        <dbReference type="Proteomes" id="UP000037035"/>
    </source>
</evidence>
<dbReference type="EMBL" id="LAVV01008180">
    <property type="protein sequence ID" value="KNZ53540.1"/>
    <property type="molecule type" value="Genomic_DNA"/>
</dbReference>
<feature type="transmembrane region" description="Helical" evidence="1">
    <location>
        <begin position="32"/>
        <end position="57"/>
    </location>
</feature>
<keyword evidence="1" id="KW-0812">Transmembrane</keyword>
<sequence length="364" mass="42058">MSIRSRRLIPDDLPVRYFCYFGRLLQVFPRPLFPFLVFSFFLLVIYKIWPVFFLLLFRPPIYMTVLLVSSFLLEREEIVLHPCFPCIDQTKKSLNNLHSLFFLIHHFFCEIIPLHVLLLLYINRHGIGKQITSVVFLKQTFKIQHCFPAGGIAVSKEREIGMIIQDQNRGNFLEINLILNASAHHHHVRHCCPEIMNTCNLRLPDDHDEKNRKEGCMLQNWLLSLVQLGILNICPTIHLQHPDLLLSFHEHNASLQEMLIKDPSWRTLAFCLAGSHWSCHFNNKKGLAQETLCSGDTAPVKCLHQTSKWPLCWTSSQPHIPRWICVWVQLILPCDMSVTAHMVGRSVSRCGSRTALLGLLALNS</sequence>
<feature type="transmembrane region" description="Helical" evidence="1">
    <location>
        <begin position="100"/>
        <end position="122"/>
    </location>
</feature>
<keyword evidence="3" id="KW-1185">Reference proteome</keyword>
<dbReference type="VEuPathDB" id="FungiDB:VP01_320g4"/>
<protein>
    <submittedName>
        <fullName evidence="2">Uncharacterized protein</fullName>
    </submittedName>
</protein>
<gene>
    <name evidence="2" type="ORF">VP01_320g4</name>
</gene>
<evidence type="ECO:0000256" key="1">
    <source>
        <dbReference type="SAM" id="Phobius"/>
    </source>
</evidence>
<accession>A0A0L6V090</accession>
<keyword evidence="1" id="KW-1133">Transmembrane helix</keyword>
<keyword evidence="1" id="KW-0472">Membrane</keyword>
<name>A0A0L6V090_9BASI</name>
<evidence type="ECO:0000313" key="2">
    <source>
        <dbReference type="EMBL" id="KNZ53540.1"/>
    </source>
</evidence>
<organism evidence="2 3">
    <name type="scientific">Puccinia sorghi</name>
    <dbReference type="NCBI Taxonomy" id="27349"/>
    <lineage>
        <taxon>Eukaryota</taxon>
        <taxon>Fungi</taxon>
        <taxon>Dikarya</taxon>
        <taxon>Basidiomycota</taxon>
        <taxon>Pucciniomycotina</taxon>
        <taxon>Pucciniomycetes</taxon>
        <taxon>Pucciniales</taxon>
        <taxon>Pucciniaceae</taxon>
        <taxon>Puccinia</taxon>
    </lineage>
</organism>
<dbReference type="Proteomes" id="UP000037035">
    <property type="component" value="Unassembled WGS sequence"/>
</dbReference>
<reference evidence="2 3" key="1">
    <citation type="submission" date="2015-08" db="EMBL/GenBank/DDBJ databases">
        <title>Next Generation Sequencing and Analysis of the Genome of Puccinia sorghi L Schw, the Causal Agent of Maize Common Rust.</title>
        <authorList>
            <person name="Rochi L."/>
            <person name="Burguener G."/>
            <person name="Darino M."/>
            <person name="Turjanski A."/>
            <person name="Kreff E."/>
            <person name="Dieguez M.J."/>
            <person name="Sacco F."/>
        </authorList>
    </citation>
    <scope>NUCLEOTIDE SEQUENCE [LARGE SCALE GENOMIC DNA]</scope>
    <source>
        <strain evidence="2 3">RO10H11247</strain>
    </source>
</reference>